<dbReference type="InterPro" id="IPR050832">
    <property type="entry name" value="Bact_Acetyltransf"/>
</dbReference>
<reference evidence="4 5" key="1">
    <citation type="submission" date="2015-09" db="EMBL/GenBank/DDBJ databases">
        <title>Genome sequencing project for genomic taxonomy and phylogenomics of Bacillus-like bacteria.</title>
        <authorList>
            <person name="Liu B."/>
            <person name="Wang J."/>
            <person name="Zhu Y."/>
            <person name="Liu G."/>
            <person name="Chen Q."/>
            <person name="Chen Z."/>
            <person name="Lan J."/>
            <person name="Che J."/>
            <person name="Ge C."/>
            <person name="Shi H."/>
            <person name="Pan Z."/>
            <person name="Liu X."/>
        </authorList>
    </citation>
    <scope>NUCLEOTIDE SEQUENCE [LARGE SCALE GENOMIC DNA]</scope>
    <source>
        <strain evidence="4 5">DSM 8552</strain>
    </source>
</reference>
<dbReference type="EMBL" id="LJJB01000010">
    <property type="protein sequence ID" value="KQL45927.1"/>
    <property type="molecule type" value="Genomic_DNA"/>
</dbReference>
<dbReference type="InterPro" id="IPR000182">
    <property type="entry name" value="GNAT_dom"/>
</dbReference>
<accession>A0ABR5N5P0</accession>
<sequence length="171" mass="18956">MSTELVLEEITELSTEDANGLTRLLVDVVGDGASIGFLPPLDQHVARVYWSTVLGDHVRVWVARQDGNVVGSIQLHLCAKQNGLHRAEIAKLMIHPSQQRKGIGRSLMLQAEAKARQEKRTLLVLDTREGDPSNLLYQSMGYTEAGKIPHYAESADGKLDVSVFYYKILES</sequence>
<evidence type="ECO:0000313" key="4">
    <source>
        <dbReference type="EMBL" id="KQL45927.1"/>
    </source>
</evidence>
<evidence type="ECO:0000259" key="3">
    <source>
        <dbReference type="PROSITE" id="PS51186"/>
    </source>
</evidence>
<dbReference type="RefSeq" id="WP_055744996.1">
    <property type="nucleotide sequence ID" value="NZ_LJJB01000010.1"/>
</dbReference>
<evidence type="ECO:0000313" key="5">
    <source>
        <dbReference type="Proteomes" id="UP000051063"/>
    </source>
</evidence>
<keyword evidence="5" id="KW-1185">Reference proteome</keyword>
<keyword evidence="2" id="KW-0012">Acyltransferase</keyword>
<dbReference type="Gene3D" id="3.40.630.30">
    <property type="match status" value="1"/>
</dbReference>
<dbReference type="Pfam" id="PF00583">
    <property type="entry name" value="Acetyltransf_1"/>
    <property type="match status" value="1"/>
</dbReference>
<organism evidence="4 5">
    <name type="scientific">Brevibacillus choshinensis</name>
    <dbReference type="NCBI Taxonomy" id="54911"/>
    <lineage>
        <taxon>Bacteria</taxon>
        <taxon>Bacillati</taxon>
        <taxon>Bacillota</taxon>
        <taxon>Bacilli</taxon>
        <taxon>Bacillales</taxon>
        <taxon>Paenibacillaceae</taxon>
        <taxon>Brevibacillus</taxon>
    </lineage>
</organism>
<evidence type="ECO:0000256" key="1">
    <source>
        <dbReference type="ARBA" id="ARBA00022679"/>
    </source>
</evidence>
<protein>
    <submittedName>
        <fullName evidence="4">GCN5 family acetyltransferase</fullName>
    </submittedName>
</protein>
<dbReference type="InterPro" id="IPR016181">
    <property type="entry name" value="Acyl_CoA_acyltransferase"/>
</dbReference>
<keyword evidence="1" id="KW-0808">Transferase</keyword>
<gene>
    <name evidence="4" type="ORF">AN963_12965</name>
</gene>
<dbReference type="Proteomes" id="UP000051063">
    <property type="component" value="Unassembled WGS sequence"/>
</dbReference>
<evidence type="ECO:0000256" key="2">
    <source>
        <dbReference type="ARBA" id="ARBA00023315"/>
    </source>
</evidence>
<comment type="caution">
    <text evidence="4">The sequence shown here is derived from an EMBL/GenBank/DDBJ whole genome shotgun (WGS) entry which is preliminary data.</text>
</comment>
<feature type="domain" description="N-acetyltransferase" evidence="3">
    <location>
        <begin position="8"/>
        <end position="170"/>
    </location>
</feature>
<dbReference type="SUPFAM" id="SSF55729">
    <property type="entry name" value="Acyl-CoA N-acyltransferases (Nat)"/>
    <property type="match status" value="1"/>
</dbReference>
<name>A0ABR5N5P0_BRECH</name>
<dbReference type="PROSITE" id="PS51186">
    <property type="entry name" value="GNAT"/>
    <property type="match status" value="1"/>
</dbReference>
<dbReference type="CDD" id="cd04301">
    <property type="entry name" value="NAT_SF"/>
    <property type="match status" value="1"/>
</dbReference>
<dbReference type="PANTHER" id="PTHR43877">
    <property type="entry name" value="AMINOALKYLPHOSPHONATE N-ACETYLTRANSFERASE-RELATED-RELATED"/>
    <property type="match status" value="1"/>
</dbReference>
<proteinExistence type="predicted"/>